<reference evidence="9" key="1">
    <citation type="submission" date="2023-06" db="EMBL/GenBank/DDBJ databases">
        <authorList>
            <person name="Zhang S."/>
        </authorList>
    </citation>
    <scope>NUCLEOTIDE SEQUENCE</scope>
    <source>
        <strain evidence="9">SG2303</strain>
    </source>
</reference>
<proteinExistence type="inferred from homology"/>
<dbReference type="PIRSF" id="PIRSF039085">
    <property type="entry name" value="ABC_ATPase_HisP"/>
    <property type="match status" value="1"/>
</dbReference>
<evidence type="ECO:0000259" key="8">
    <source>
        <dbReference type="PROSITE" id="PS50893"/>
    </source>
</evidence>
<dbReference type="InterPro" id="IPR003593">
    <property type="entry name" value="AAA+_ATPase"/>
</dbReference>
<evidence type="ECO:0000256" key="2">
    <source>
        <dbReference type="ARBA" id="ARBA00005417"/>
    </source>
</evidence>
<dbReference type="PROSITE" id="PS00211">
    <property type="entry name" value="ABC_TRANSPORTER_1"/>
    <property type="match status" value="1"/>
</dbReference>
<dbReference type="PROSITE" id="PS50893">
    <property type="entry name" value="ABC_TRANSPORTER_2"/>
    <property type="match status" value="1"/>
</dbReference>
<protein>
    <submittedName>
        <fullName evidence="9">ATP-binding cassette domain-containing protein</fullName>
    </submittedName>
</protein>
<evidence type="ECO:0000313" key="9">
    <source>
        <dbReference type="EMBL" id="MDN0076218.1"/>
    </source>
</evidence>
<comment type="caution">
    <text evidence="9">The sequence shown here is derived from an EMBL/GenBank/DDBJ whole genome shotgun (WGS) entry which is preliminary data.</text>
</comment>
<dbReference type="GO" id="GO:0005524">
    <property type="term" value="F:ATP binding"/>
    <property type="evidence" value="ECO:0007669"/>
    <property type="project" value="UniProtKB-KW"/>
</dbReference>
<dbReference type="PANTHER" id="PTHR43166:SF35">
    <property type="entry name" value="L-CYSTINE IMPORT ATP-BINDING PROTEIN TCYN"/>
    <property type="match status" value="1"/>
</dbReference>
<feature type="domain" description="ABC transporter" evidence="8">
    <location>
        <begin position="16"/>
        <end position="261"/>
    </location>
</feature>
<dbReference type="InterPro" id="IPR050086">
    <property type="entry name" value="MetN_ABC_transporter-like"/>
</dbReference>
<keyword evidence="4" id="KW-1003">Cell membrane</keyword>
<accession>A0ABT7XQZ7</accession>
<organism evidence="9 10">
    <name type="scientific">Crenobacter oryzisoli</name>
    <dbReference type="NCBI Taxonomy" id="3056844"/>
    <lineage>
        <taxon>Bacteria</taxon>
        <taxon>Pseudomonadati</taxon>
        <taxon>Pseudomonadota</taxon>
        <taxon>Betaproteobacteria</taxon>
        <taxon>Neisseriales</taxon>
        <taxon>Neisseriaceae</taxon>
        <taxon>Crenobacter</taxon>
    </lineage>
</organism>
<evidence type="ECO:0000313" key="10">
    <source>
        <dbReference type="Proteomes" id="UP001168540"/>
    </source>
</evidence>
<comment type="similarity">
    <text evidence="2">Belongs to the ABC transporter superfamily.</text>
</comment>
<keyword evidence="5" id="KW-0547">Nucleotide-binding</keyword>
<dbReference type="InterPro" id="IPR030679">
    <property type="entry name" value="ABC_ATPase_HisP-typ"/>
</dbReference>
<evidence type="ECO:0000256" key="6">
    <source>
        <dbReference type="ARBA" id="ARBA00022840"/>
    </source>
</evidence>
<dbReference type="RefSeq" id="WP_289830892.1">
    <property type="nucleotide sequence ID" value="NZ_JAUEDK010000028.1"/>
</dbReference>
<name>A0ABT7XQZ7_9NEIS</name>
<comment type="subcellular location">
    <subcellularLocation>
        <location evidence="1">Cell membrane</location>
        <topology evidence="1">Peripheral membrane protein</topology>
    </subcellularLocation>
</comment>
<sequence length="268" mass="29623">MPPDQPDVATDPVPIIDVVDLHKRFGQHTVLDGVSLSARTGDVISLIGASGSGKSTLLRCLNMLEVPNRGSVRIAGEEIALKTNRKGEPIPADDRQVDRIRTRLGMVFQNFNLWPHMTVLENLIEVPVRVLRQSRAEATEHAESLLEKVGLANKRHSYPSFLSGGQQQRVAIARALATRPSVMLFDEPTSALDPELVGEVLKVIRNLAQEGCTMVLVTHEMAFARDVSSQVMFLHQGRIEEAGPPEQIFVSPNSERCRQFVTAQHSRN</sequence>
<evidence type="ECO:0000256" key="7">
    <source>
        <dbReference type="ARBA" id="ARBA00023136"/>
    </source>
</evidence>
<evidence type="ECO:0000256" key="5">
    <source>
        <dbReference type="ARBA" id="ARBA00022741"/>
    </source>
</evidence>
<dbReference type="SUPFAM" id="SSF52540">
    <property type="entry name" value="P-loop containing nucleoside triphosphate hydrolases"/>
    <property type="match status" value="1"/>
</dbReference>
<dbReference type="EMBL" id="JAUEDK010000028">
    <property type="protein sequence ID" value="MDN0076218.1"/>
    <property type="molecule type" value="Genomic_DNA"/>
</dbReference>
<dbReference type="InterPro" id="IPR027417">
    <property type="entry name" value="P-loop_NTPase"/>
</dbReference>
<dbReference type="Gene3D" id="3.40.50.300">
    <property type="entry name" value="P-loop containing nucleotide triphosphate hydrolases"/>
    <property type="match status" value="1"/>
</dbReference>
<dbReference type="PANTHER" id="PTHR43166">
    <property type="entry name" value="AMINO ACID IMPORT ATP-BINDING PROTEIN"/>
    <property type="match status" value="1"/>
</dbReference>
<evidence type="ECO:0000256" key="4">
    <source>
        <dbReference type="ARBA" id="ARBA00022475"/>
    </source>
</evidence>
<dbReference type="Proteomes" id="UP001168540">
    <property type="component" value="Unassembled WGS sequence"/>
</dbReference>
<dbReference type="InterPro" id="IPR003439">
    <property type="entry name" value="ABC_transporter-like_ATP-bd"/>
</dbReference>
<evidence type="ECO:0000256" key="1">
    <source>
        <dbReference type="ARBA" id="ARBA00004202"/>
    </source>
</evidence>
<evidence type="ECO:0000256" key="3">
    <source>
        <dbReference type="ARBA" id="ARBA00022448"/>
    </source>
</evidence>
<keyword evidence="6 9" id="KW-0067">ATP-binding</keyword>
<keyword evidence="3" id="KW-0813">Transport</keyword>
<dbReference type="CDD" id="cd03262">
    <property type="entry name" value="ABC_HisP_GlnQ"/>
    <property type="match status" value="1"/>
</dbReference>
<keyword evidence="10" id="KW-1185">Reference proteome</keyword>
<dbReference type="SMART" id="SM00382">
    <property type="entry name" value="AAA"/>
    <property type="match status" value="1"/>
</dbReference>
<dbReference type="Pfam" id="PF00005">
    <property type="entry name" value="ABC_tran"/>
    <property type="match status" value="1"/>
</dbReference>
<dbReference type="InterPro" id="IPR017871">
    <property type="entry name" value="ABC_transporter-like_CS"/>
</dbReference>
<gene>
    <name evidence="9" type="ORF">QU481_15130</name>
</gene>
<keyword evidence="7" id="KW-0472">Membrane</keyword>